<dbReference type="Proteomes" id="UP001183226">
    <property type="component" value="Unassembled WGS sequence"/>
</dbReference>
<keyword evidence="2" id="KW-1185">Reference proteome</keyword>
<protein>
    <submittedName>
        <fullName evidence="1">Uncharacterized protein</fullName>
    </submittedName>
</protein>
<evidence type="ECO:0000313" key="1">
    <source>
        <dbReference type="EMBL" id="MDT0300745.1"/>
    </source>
</evidence>
<name>A0ABU2KN98_9ACTN</name>
<comment type="caution">
    <text evidence="1">The sequence shown here is derived from an EMBL/GenBank/DDBJ whole genome shotgun (WGS) entry which is preliminary data.</text>
</comment>
<gene>
    <name evidence="1" type="ORF">RM446_01290</name>
</gene>
<reference evidence="2" key="1">
    <citation type="submission" date="2023-07" db="EMBL/GenBank/DDBJ databases">
        <title>30 novel species of actinomycetes from the DSMZ collection.</title>
        <authorList>
            <person name="Nouioui I."/>
        </authorList>
    </citation>
    <scope>NUCLEOTIDE SEQUENCE [LARGE SCALE GENOMIC DNA]</scope>
    <source>
        <strain evidence="2">DSM 45055</strain>
    </source>
</reference>
<dbReference type="RefSeq" id="WP_311543169.1">
    <property type="nucleotide sequence ID" value="NZ_JAVREK010000001.1"/>
</dbReference>
<organism evidence="1 2">
    <name type="scientific">Streptomonospora wellingtoniae</name>
    <dbReference type="NCBI Taxonomy" id="3075544"/>
    <lineage>
        <taxon>Bacteria</taxon>
        <taxon>Bacillati</taxon>
        <taxon>Actinomycetota</taxon>
        <taxon>Actinomycetes</taxon>
        <taxon>Streptosporangiales</taxon>
        <taxon>Nocardiopsidaceae</taxon>
        <taxon>Streptomonospora</taxon>
    </lineage>
</organism>
<sequence>MAHGPNDRGATGSDGAAGLPDWAREPVLLGCHGGAGTTTLRVLLRTPWELGAFSVERSEIDTFGRPLVLVARDSVAAAARAADVAGHVAASGTVIAALAVVADGSGSEPRVAADLLSRAGRRAGALVRVPFVAGLRHADAGEADRVRLPKKAQQALAGITAACDRAAAAPPAPQSSNPR</sequence>
<evidence type="ECO:0000313" key="2">
    <source>
        <dbReference type="Proteomes" id="UP001183226"/>
    </source>
</evidence>
<accession>A0ABU2KN98</accession>
<dbReference type="EMBL" id="JAVREK010000001">
    <property type="protein sequence ID" value="MDT0300745.1"/>
    <property type="molecule type" value="Genomic_DNA"/>
</dbReference>
<proteinExistence type="predicted"/>